<dbReference type="EMBL" id="LSYV01000038">
    <property type="protein sequence ID" value="KXZ47232.1"/>
    <property type="molecule type" value="Genomic_DNA"/>
</dbReference>
<name>A0A150GBL8_GONPE</name>
<evidence type="ECO:0000259" key="3">
    <source>
        <dbReference type="PROSITE" id="PS50020"/>
    </source>
</evidence>
<feature type="compositionally biased region" description="Pro residues" evidence="2">
    <location>
        <begin position="595"/>
        <end position="611"/>
    </location>
</feature>
<sequence>MLRGNGNAKQYGPDLVALAKQLGVDQRNARLMLLVEDMSKHESLPARWVSKFDATSKRWVYTHTPTGETTYLHPCIDYYRGALFMDTGGYRQLLKNMEARAPTDEEIERMNQYFGIHADEDMYIQEVGQLACVAPLPEGWVELEQPGTGFVSYKDTKTGVILDEHPLDTYFRELRDRRRRELARRRLAAIKAMQAMVGLHKRVSTAAVTKDGGAEGGAAGGAKAAEQEAEEDEEEDPRMRDLSDEWRRLQISAGKLAEMLASVQTANQPDAIACYAAEEVFPILPPAEAAAAAASVAVASAASARNNAAVTAAASARNSTAAASARNSAAVTAGASARNSAASATHATSARNSGADASAMEASAAAMTAGEALTTPRGSAAAGSRASRASVMGPYAAAGAMRRPTTPQRHSIAVPPATPPPPPRPSGDAALDAPVTSAATEPTVADSGVDATAAATATAAGEGSSTSLPAEPPSDGASAASAAPAEEPVARASPSPSVSSSGLHLPSPPRTPIGVAPRPSRVHIPGAAAAASGSESPHPPRPRTNHGPASAGSSWLGLVRQLPASWAERLRLSSWPQLLTWLPGDWVELLQAAMAPPPPPPPAPVLPPPPETAVGETQTDASPEPEAAPAEPEAPALPPWLQGLPPGLLAALEALLRGALGDGSDPSSADWLRLLLESMAAPAVLAALMGAPPDLLARLMGLPLAALEKVLALDADGVAALAHPAVEAGSLGRVMGVMASCALSPELLAKLGAYPKDLLVALLKMSPEELWALLEMAKDARTLSPSWLDDFRAFLAKRGTATPTATRGTQTPAPPPPSTPPAPPPARTSSASSTAAESVPIPPSAALPAPSPTAAAPPAPPPLARAASLAAAATSAPSPSPSAMSLSPPRRQGSLKRWAQPLPPPPTEVKSASAIAADAIASIQSMDLRPRRDFDTRPINAEFKRRTDAMRDRDLKSGPQDPYSDAPDELQYKSYRESDIKHLKQRIVRVEMQRSQMGAKLLHFSRLYQQQLTAMAVQLSDAQRQAYELRQELEAARSDQKAALQRLEAAAAAHAELALIAAMPQVPQELRTRLSVLYSTAATVAQPLTPPSGGGGVGAGGGGETSPFTTAYGTPFGTSRGGTVSSSGAGGGADSAGGRRVAAGSAAAAAGRGGGLSVSCDFPTGSPYTGGGGGTLGRSYQLPPLSQLINEMNVTTSGIGSGGGGAGAGGAAGGLSRSGSFSMAGSVASAPAVVLRTSNPGAASASAAVAAPPPPSPGRSPIQ</sequence>
<dbReference type="InterPro" id="IPR001202">
    <property type="entry name" value="WW_dom"/>
</dbReference>
<feature type="compositionally biased region" description="Low complexity" evidence="2">
    <location>
        <begin position="827"/>
        <end position="836"/>
    </location>
</feature>
<evidence type="ECO:0000256" key="1">
    <source>
        <dbReference type="SAM" id="Coils"/>
    </source>
</evidence>
<accession>A0A150GBL8</accession>
<feature type="compositionally biased region" description="Pro residues" evidence="2">
    <location>
        <begin position="416"/>
        <end position="425"/>
    </location>
</feature>
<feature type="compositionally biased region" description="Acidic residues" evidence="2">
    <location>
        <begin position="227"/>
        <end position="236"/>
    </location>
</feature>
<evidence type="ECO:0000256" key="2">
    <source>
        <dbReference type="SAM" id="MobiDB-lite"/>
    </source>
</evidence>
<feature type="compositionally biased region" description="Pro residues" evidence="2">
    <location>
        <begin position="812"/>
        <end position="826"/>
    </location>
</feature>
<dbReference type="PROSITE" id="PS01159">
    <property type="entry name" value="WW_DOMAIN_1"/>
    <property type="match status" value="1"/>
</dbReference>
<feature type="region of interest" description="Disordered" evidence="2">
    <location>
        <begin position="1087"/>
        <end position="1138"/>
    </location>
</feature>
<feature type="region of interest" description="Disordered" evidence="2">
    <location>
        <begin position="937"/>
        <end position="968"/>
    </location>
</feature>
<feature type="compositionally biased region" description="Pro residues" evidence="2">
    <location>
        <begin position="840"/>
        <end position="863"/>
    </location>
</feature>
<feature type="compositionally biased region" description="Pro residues" evidence="2">
    <location>
        <begin position="1251"/>
        <end position="1263"/>
    </location>
</feature>
<feature type="compositionally biased region" description="Low complexity" evidence="2">
    <location>
        <begin position="1241"/>
        <end position="1250"/>
    </location>
</feature>
<feature type="compositionally biased region" description="Low complexity" evidence="2">
    <location>
        <begin position="443"/>
        <end position="505"/>
    </location>
</feature>
<feature type="compositionally biased region" description="Basic and acidic residues" evidence="2">
    <location>
        <begin position="937"/>
        <end position="956"/>
    </location>
</feature>
<organism evidence="4 5">
    <name type="scientific">Gonium pectorale</name>
    <name type="common">Green alga</name>
    <dbReference type="NCBI Taxonomy" id="33097"/>
    <lineage>
        <taxon>Eukaryota</taxon>
        <taxon>Viridiplantae</taxon>
        <taxon>Chlorophyta</taxon>
        <taxon>core chlorophytes</taxon>
        <taxon>Chlorophyceae</taxon>
        <taxon>CS clade</taxon>
        <taxon>Chlamydomonadales</taxon>
        <taxon>Volvocaceae</taxon>
        <taxon>Gonium</taxon>
    </lineage>
</organism>
<feature type="compositionally biased region" description="Low complexity" evidence="2">
    <location>
        <begin position="368"/>
        <end position="390"/>
    </location>
</feature>
<feature type="region of interest" description="Disordered" evidence="2">
    <location>
        <begin position="1241"/>
        <end position="1263"/>
    </location>
</feature>
<evidence type="ECO:0000313" key="4">
    <source>
        <dbReference type="EMBL" id="KXZ47232.1"/>
    </source>
</evidence>
<feature type="region of interest" description="Disordered" evidence="2">
    <location>
        <begin position="368"/>
        <end position="553"/>
    </location>
</feature>
<feature type="compositionally biased region" description="Gly residues" evidence="2">
    <location>
        <begin position="1092"/>
        <end position="1104"/>
    </location>
</feature>
<dbReference type="SMART" id="SM00456">
    <property type="entry name" value="WW"/>
    <property type="match status" value="2"/>
</dbReference>
<feature type="compositionally biased region" description="Low complexity" evidence="2">
    <location>
        <begin position="864"/>
        <end position="889"/>
    </location>
</feature>
<dbReference type="PROSITE" id="PS50020">
    <property type="entry name" value="WW_DOMAIN_2"/>
    <property type="match status" value="1"/>
</dbReference>
<evidence type="ECO:0000313" key="5">
    <source>
        <dbReference type="Proteomes" id="UP000075714"/>
    </source>
</evidence>
<feature type="domain" description="WW" evidence="3">
    <location>
        <begin position="42"/>
        <end position="76"/>
    </location>
</feature>
<dbReference type="Proteomes" id="UP000075714">
    <property type="component" value="Unassembled WGS sequence"/>
</dbReference>
<dbReference type="AlphaFoldDB" id="A0A150GBL8"/>
<feature type="compositionally biased region" description="Low complexity" evidence="2">
    <location>
        <begin position="800"/>
        <end position="811"/>
    </location>
</feature>
<keyword evidence="1" id="KW-0175">Coiled coil</keyword>
<dbReference type="OrthoDB" id="6344460at2759"/>
<feature type="region of interest" description="Disordered" evidence="2">
    <location>
        <begin position="800"/>
        <end position="912"/>
    </location>
</feature>
<feature type="compositionally biased region" description="Low complexity" evidence="2">
    <location>
        <begin position="624"/>
        <end position="639"/>
    </location>
</feature>
<reference evidence="5" key="1">
    <citation type="journal article" date="2016" name="Nat. Commun.">
        <title>The Gonium pectorale genome demonstrates co-option of cell cycle regulation during the evolution of multicellularity.</title>
        <authorList>
            <person name="Hanschen E.R."/>
            <person name="Marriage T.N."/>
            <person name="Ferris P.J."/>
            <person name="Hamaji T."/>
            <person name="Toyoda A."/>
            <person name="Fujiyama A."/>
            <person name="Neme R."/>
            <person name="Noguchi H."/>
            <person name="Minakuchi Y."/>
            <person name="Suzuki M."/>
            <person name="Kawai-Toyooka H."/>
            <person name="Smith D.R."/>
            <person name="Sparks H."/>
            <person name="Anderson J."/>
            <person name="Bakaric R."/>
            <person name="Luria V."/>
            <person name="Karger A."/>
            <person name="Kirschner M.W."/>
            <person name="Durand P.M."/>
            <person name="Michod R.E."/>
            <person name="Nozaki H."/>
            <person name="Olson B.J."/>
        </authorList>
    </citation>
    <scope>NUCLEOTIDE SEQUENCE [LARGE SCALE GENOMIC DNA]</scope>
    <source>
        <strain evidence="5">NIES-2863</strain>
    </source>
</reference>
<feature type="region of interest" description="Disordered" evidence="2">
    <location>
        <begin position="593"/>
        <end position="639"/>
    </location>
</feature>
<keyword evidence="5" id="KW-1185">Reference proteome</keyword>
<proteinExistence type="predicted"/>
<dbReference type="InterPro" id="IPR036020">
    <property type="entry name" value="WW_dom_sf"/>
</dbReference>
<feature type="compositionally biased region" description="Low complexity" evidence="2">
    <location>
        <begin position="1117"/>
        <end position="1127"/>
    </location>
</feature>
<gene>
    <name evidence="4" type="ORF">GPECTOR_37g238</name>
</gene>
<dbReference type="SUPFAM" id="SSF51045">
    <property type="entry name" value="WW domain"/>
    <property type="match status" value="1"/>
</dbReference>
<feature type="coiled-coil region" evidence="1">
    <location>
        <begin position="1019"/>
        <end position="1050"/>
    </location>
</feature>
<feature type="region of interest" description="Disordered" evidence="2">
    <location>
        <begin position="210"/>
        <end position="243"/>
    </location>
</feature>
<comment type="caution">
    <text evidence="4">The sequence shown here is derived from an EMBL/GenBank/DDBJ whole genome shotgun (WGS) entry which is preliminary data.</text>
</comment>
<protein>
    <recommendedName>
        <fullName evidence="3">WW domain-containing protein</fullName>
    </recommendedName>
</protein>